<evidence type="ECO:0000259" key="2">
    <source>
        <dbReference type="Pfam" id="PF08547"/>
    </source>
</evidence>
<dbReference type="EMBL" id="FOUT01000003">
    <property type="protein sequence ID" value="SFM89588.1"/>
    <property type="molecule type" value="Genomic_DNA"/>
</dbReference>
<name>A0A1I4UKY4_9FLAO</name>
<dbReference type="Pfam" id="PF08547">
    <property type="entry name" value="CIA30"/>
    <property type="match status" value="1"/>
</dbReference>
<evidence type="ECO:0000313" key="4">
    <source>
        <dbReference type="Proteomes" id="UP000182961"/>
    </source>
</evidence>
<organism evidence="3 4">
    <name type="scientific">Flavobacterium succinicans</name>
    <dbReference type="NCBI Taxonomy" id="29536"/>
    <lineage>
        <taxon>Bacteria</taxon>
        <taxon>Pseudomonadati</taxon>
        <taxon>Bacteroidota</taxon>
        <taxon>Flavobacteriia</taxon>
        <taxon>Flavobacteriales</taxon>
        <taxon>Flavobacteriaceae</taxon>
        <taxon>Flavobacterium</taxon>
    </lineage>
</organism>
<keyword evidence="4" id="KW-1185">Reference proteome</keyword>
<dbReference type="InterPro" id="IPR013857">
    <property type="entry name" value="NADH-UbQ_OxRdtase-assoc_prot30"/>
</dbReference>
<dbReference type="AlphaFoldDB" id="A0A1I4UKY4"/>
<evidence type="ECO:0000313" key="3">
    <source>
        <dbReference type="EMBL" id="SFM89588.1"/>
    </source>
</evidence>
<dbReference type="PANTHER" id="PTHR13194:SF19">
    <property type="entry name" value="NAD(P)-BINDING ROSSMANN-FOLD SUPERFAMILY PROTEIN"/>
    <property type="match status" value="1"/>
</dbReference>
<feature type="domain" description="NADH:ubiquinone oxidoreductase intermediate-associated protein 30" evidence="2">
    <location>
        <begin position="18"/>
        <end position="167"/>
    </location>
</feature>
<gene>
    <name evidence="3" type="ORF">SAMN05444143_103217</name>
</gene>
<reference evidence="4" key="1">
    <citation type="submission" date="2016-10" db="EMBL/GenBank/DDBJ databases">
        <authorList>
            <person name="Varghese N."/>
            <person name="Submissions S."/>
        </authorList>
    </citation>
    <scope>NUCLEOTIDE SEQUENCE [LARGE SCALE GENOMIC DNA]</scope>
    <source>
        <strain evidence="4">DSM 4002</strain>
    </source>
</reference>
<proteinExistence type="inferred from homology"/>
<dbReference type="RefSeq" id="WP_244530689.1">
    <property type="nucleotide sequence ID" value="NZ_CBCRUM010000002.1"/>
</dbReference>
<evidence type="ECO:0000256" key="1">
    <source>
        <dbReference type="ARBA" id="ARBA00007884"/>
    </source>
</evidence>
<dbReference type="Proteomes" id="UP000182961">
    <property type="component" value="Unassembled WGS sequence"/>
</dbReference>
<sequence>MPLFIAIVFMMTQTTTLYDFTTKSAANDWTLVNDGVMGGLSSGAFAINTSGHGVFSGKVSLENNGGFTSIRHRFSPVAATSKSQIVLRVKGDGKNYQFRIKDQSSAYYSYITTFPTTGEWETIIINLNTLYPSFRGRRLEAPNFSSASFEEIVFLIANKKSESFQLLLDHIVLQ</sequence>
<dbReference type="InterPro" id="IPR008979">
    <property type="entry name" value="Galactose-bd-like_sf"/>
</dbReference>
<dbReference type="InterPro" id="IPR039131">
    <property type="entry name" value="NDUFAF1"/>
</dbReference>
<dbReference type="PANTHER" id="PTHR13194">
    <property type="entry name" value="COMPLEX I INTERMEDIATE-ASSOCIATED PROTEIN 30"/>
    <property type="match status" value="1"/>
</dbReference>
<dbReference type="SUPFAM" id="SSF49785">
    <property type="entry name" value="Galactose-binding domain-like"/>
    <property type="match status" value="1"/>
</dbReference>
<comment type="similarity">
    <text evidence="1">Belongs to the CIA30 family.</text>
</comment>
<accession>A0A1I4UKY4</accession>
<dbReference type="eggNOG" id="COG0702">
    <property type="taxonomic scope" value="Bacteria"/>
</dbReference>
<protein>
    <submittedName>
        <fullName evidence="3">Complex I intermediate-associated protein 30 (CIA30)</fullName>
    </submittedName>
</protein>